<dbReference type="InterPro" id="IPR006390">
    <property type="entry name" value="DHP_synth_dom"/>
</dbReference>
<comment type="similarity">
    <text evidence="4 12">Belongs to the DHPS family.</text>
</comment>
<evidence type="ECO:0000256" key="2">
    <source>
        <dbReference type="ARBA" id="ARBA00001946"/>
    </source>
</evidence>
<comment type="pathway">
    <text evidence="3 12">Cofactor biosynthesis; tetrahydrofolate biosynthesis; 7,8-dihydrofolate from 2-amino-4-hydroxy-6-hydroxymethyl-7,8-dihydropteridine diphosphate and 4-aminobenzoate: step 1/2.</text>
</comment>
<evidence type="ECO:0000256" key="8">
    <source>
        <dbReference type="ARBA" id="ARBA00022723"/>
    </source>
</evidence>
<dbReference type="GO" id="GO:0046656">
    <property type="term" value="P:folic acid biosynthetic process"/>
    <property type="evidence" value="ECO:0007669"/>
    <property type="project" value="UniProtKB-KW"/>
</dbReference>
<name>A0A7V3JAU5_UNCC3</name>
<keyword evidence="8 12" id="KW-0479">Metal-binding</keyword>
<dbReference type="PANTHER" id="PTHR20941:SF1">
    <property type="entry name" value="FOLIC ACID SYNTHESIS PROTEIN FOL1"/>
    <property type="match status" value="1"/>
</dbReference>
<dbReference type="PROSITE" id="PS00792">
    <property type="entry name" value="DHPS_1"/>
    <property type="match status" value="1"/>
</dbReference>
<evidence type="ECO:0000256" key="11">
    <source>
        <dbReference type="ARBA" id="ARBA00030193"/>
    </source>
</evidence>
<dbReference type="InterPro" id="IPR011005">
    <property type="entry name" value="Dihydropteroate_synth-like_sf"/>
</dbReference>
<evidence type="ECO:0000256" key="10">
    <source>
        <dbReference type="ARBA" id="ARBA00022909"/>
    </source>
</evidence>
<dbReference type="InterPro" id="IPR045031">
    <property type="entry name" value="DHP_synth-like"/>
</dbReference>
<dbReference type="Gene3D" id="3.20.20.20">
    <property type="entry name" value="Dihydropteroate synthase-like"/>
    <property type="match status" value="1"/>
</dbReference>
<proteinExistence type="inferred from homology"/>
<organism evidence="14">
    <name type="scientific">candidate division CPR3 bacterium</name>
    <dbReference type="NCBI Taxonomy" id="2268181"/>
    <lineage>
        <taxon>Bacteria</taxon>
        <taxon>Bacteria division CPR3</taxon>
    </lineage>
</organism>
<feature type="domain" description="Pterin-binding" evidence="13">
    <location>
        <begin position="9"/>
        <end position="265"/>
    </location>
</feature>
<keyword evidence="7 12" id="KW-0808">Transferase</keyword>
<reference evidence="14" key="1">
    <citation type="journal article" date="2020" name="mSystems">
        <title>Genome- and Community-Level Interaction Insights into Carbon Utilization and Element Cycling Functions of Hydrothermarchaeota in Hydrothermal Sediment.</title>
        <authorList>
            <person name="Zhou Z."/>
            <person name="Liu Y."/>
            <person name="Xu W."/>
            <person name="Pan J."/>
            <person name="Luo Z.H."/>
            <person name="Li M."/>
        </authorList>
    </citation>
    <scope>NUCLEOTIDE SEQUENCE [LARGE SCALE GENOMIC DNA]</scope>
    <source>
        <strain evidence="14">SpSt-757</strain>
    </source>
</reference>
<evidence type="ECO:0000256" key="4">
    <source>
        <dbReference type="ARBA" id="ARBA00009503"/>
    </source>
</evidence>
<dbReference type="CDD" id="cd00739">
    <property type="entry name" value="DHPS"/>
    <property type="match status" value="1"/>
</dbReference>
<accession>A0A7V3JAU5</accession>
<dbReference type="GO" id="GO:0005829">
    <property type="term" value="C:cytosol"/>
    <property type="evidence" value="ECO:0007669"/>
    <property type="project" value="TreeGrafter"/>
</dbReference>
<comment type="caution">
    <text evidence="14">The sequence shown here is derived from an EMBL/GenBank/DDBJ whole genome shotgun (WGS) entry which is preliminary data.</text>
</comment>
<dbReference type="SUPFAM" id="SSF51717">
    <property type="entry name" value="Dihydropteroate synthetase-like"/>
    <property type="match status" value="1"/>
</dbReference>
<evidence type="ECO:0000256" key="6">
    <source>
        <dbReference type="ARBA" id="ARBA00016919"/>
    </source>
</evidence>
<dbReference type="PANTHER" id="PTHR20941">
    <property type="entry name" value="FOLATE SYNTHESIS PROTEINS"/>
    <property type="match status" value="1"/>
</dbReference>
<dbReference type="NCBIfam" id="TIGR01496">
    <property type="entry name" value="DHPS"/>
    <property type="match status" value="1"/>
</dbReference>
<evidence type="ECO:0000313" key="14">
    <source>
        <dbReference type="EMBL" id="HFZ09363.1"/>
    </source>
</evidence>
<dbReference type="EMBL" id="DTGG01000135">
    <property type="protein sequence ID" value="HFZ09363.1"/>
    <property type="molecule type" value="Genomic_DNA"/>
</dbReference>
<evidence type="ECO:0000259" key="13">
    <source>
        <dbReference type="PROSITE" id="PS50972"/>
    </source>
</evidence>
<evidence type="ECO:0000256" key="3">
    <source>
        <dbReference type="ARBA" id="ARBA00004763"/>
    </source>
</evidence>
<evidence type="ECO:0000256" key="7">
    <source>
        <dbReference type="ARBA" id="ARBA00022679"/>
    </source>
</evidence>
<dbReference type="PROSITE" id="PS00793">
    <property type="entry name" value="DHPS_2"/>
    <property type="match status" value="1"/>
</dbReference>
<comment type="function">
    <text evidence="12">Catalyzes the condensation of para-aminobenzoate (pABA) with 6-hydroxymethyl-7,8-dihydropterin diphosphate (DHPt-PP) to form 7,8-dihydropteroate (H2Pte), the immediate precursor of folate derivatives.</text>
</comment>
<dbReference type="GO" id="GO:0046872">
    <property type="term" value="F:metal ion binding"/>
    <property type="evidence" value="ECO:0007669"/>
    <property type="project" value="UniProtKB-KW"/>
</dbReference>
<comment type="catalytic activity">
    <reaction evidence="1">
        <text>(7,8-dihydropterin-6-yl)methyl diphosphate + 4-aminobenzoate = 7,8-dihydropteroate + diphosphate</text>
        <dbReference type="Rhea" id="RHEA:19949"/>
        <dbReference type="ChEBI" id="CHEBI:17836"/>
        <dbReference type="ChEBI" id="CHEBI:17839"/>
        <dbReference type="ChEBI" id="CHEBI:33019"/>
        <dbReference type="ChEBI" id="CHEBI:72950"/>
        <dbReference type="EC" id="2.5.1.15"/>
    </reaction>
</comment>
<dbReference type="PROSITE" id="PS50972">
    <property type="entry name" value="PTERIN_BINDING"/>
    <property type="match status" value="1"/>
</dbReference>
<dbReference type="GO" id="GO:0004156">
    <property type="term" value="F:dihydropteroate synthase activity"/>
    <property type="evidence" value="ECO:0007669"/>
    <property type="project" value="UniProtKB-EC"/>
</dbReference>
<gene>
    <name evidence="14" type="primary">folP</name>
    <name evidence="14" type="ORF">ENV41_04455</name>
</gene>
<comment type="cofactor">
    <cofactor evidence="2 12">
        <name>Mg(2+)</name>
        <dbReference type="ChEBI" id="CHEBI:18420"/>
    </cofactor>
</comment>
<evidence type="ECO:0000256" key="1">
    <source>
        <dbReference type="ARBA" id="ARBA00000012"/>
    </source>
</evidence>
<dbReference type="EC" id="2.5.1.15" evidence="5 12"/>
<dbReference type="GO" id="GO:0046654">
    <property type="term" value="P:tetrahydrofolate biosynthetic process"/>
    <property type="evidence" value="ECO:0007669"/>
    <property type="project" value="UniProtKB-UniPathway"/>
</dbReference>
<dbReference type="FunFam" id="3.20.20.20:FF:000006">
    <property type="entry name" value="Dihydropteroate synthase"/>
    <property type="match status" value="1"/>
</dbReference>
<keyword evidence="10 12" id="KW-0289">Folate biosynthesis</keyword>
<keyword evidence="9 12" id="KW-0460">Magnesium</keyword>
<evidence type="ECO:0000256" key="12">
    <source>
        <dbReference type="RuleBase" id="RU361205"/>
    </source>
</evidence>
<sequence length="269" mass="29922">MKIEFGVRTLIMGILNVTPDSFYDGGRYNLTELAVKRAEEILKEGADIIDIGGESTRPGADPVTLQEELDRIIPVIEKLKGFPIPISIDTYKSQVAEEACKQGVSIINDISGLTADEKMVEVARKYGAYVIIMHIKGTPKNMQLNPTYSDVVGEIREFLIKQSIYALSNGIPRDKIIIDPGIGFGKTLEHNLEILKNIDEFKKIGFPLLVGHSRKSMIGMLLGNIPPEERLYGTLGVSAYLIIRGVDIIRVHDVRPHVELRRVIEALKC</sequence>
<dbReference type="InterPro" id="IPR000489">
    <property type="entry name" value="Pterin-binding_dom"/>
</dbReference>
<protein>
    <recommendedName>
        <fullName evidence="6 12">Dihydropteroate synthase</fullName>
        <shortName evidence="12">DHPS</shortName>
        <ecNumber evidence="5 12">2.5.1.15</ecNumber>
    </recommendedName>
    <alternativeName>
        <fullName evidence="11 12">Dihydropteroate pyrophosphorylase</fullName>
    </alternativeName>
</protein>
<dbReference type="UniPathway" id="UPA00077">
    <property type="reaction ID" value="UER00156"/>
</dbReference>
<evidence type="ECO:0000256" key="5">
    <source>
        <dbReference type="ARBA" id="ARBA00012458"/>
    </source>
</evidence>
<dbReference type="AlphaFoldDB" id="A0A7V3JAU5"/>
<evidence type="ECO:0000256" key="9">
    <source>
        <dbReference type="ARBA" id="ARBA00022842"/>
    </source>
</evidence>
<dbReference type="Pfam" id="PF00809">
    <property type="entry name" value="Pterin_bind"/>
    <property type="match status" value="1"/>
</dbReference>